<sequence>MEGFGGRSHGGHSMVISAMQGVSSVQVVKCSGYLVSWTLI</sequence>
<dbReference type="AlphaFoldDB" id="A0A0A8ZXB4"/>
<dbReference type="EMBL" id="GBRH01254434">
    <property type="protein sequence ID" value="JAD43461.1"/>
    <property type="molecule type" value="Transcribed_RNA"/>
</dbReference>
<reference evidence="1" key="1">
    <citation type="submission" date="2014-09" db="EMBL/GenBank/DDBJ databases">
        <authorList>
            <person name="Magalhaes I.L.F."/>
            <person name="Oliveira U."/>
            <person name="Santos F.R."/>
            <person name="Vidigal T.H.D.A."/>
            <person name="Brescovit A.D."/>
            <person name="Santos A.J."/>
        </authorList>
    </citation>
    <scope>NUCLEOTIDE SEQUENCE</scope>
    <source>
        <tissue evidence="1">Shoot tissue taken approximately 20 cm above the soil surface</tissue>
    </source>
</reference>
<name>A0A0A8ZXB4_ARUDO</name>
<evidence type="ECO:0000313" key="1">
    <source>
        <dbReference type="EMBL" id="JAD43461.1"/>
    </source>
</evidence>
<organism evidence="1">
    <name type="scientific">Arundo donax</name>
    <name type="common">Giant reed</name>
    <name type="synonym">Donax arundinaceus</name>
    <dbReference type="NCBI Taxonomy" id="35708"/>
    <lineage>
        <taxon>Eukaryota</taxon>
        <taxon>Viridiplantae</taxon>
        <taxon>Streptophyta</taxon>
        <taxon>Embryophyta</taxon>
        <taxon>Tracheophyta</taxon>
        <taxon>Spermatophyta</taxon>
        <taxon>Magnoliopsida</taxon>
        <taxon>Liliopsida</taxon>
        <taxon>Poales</taxon>
        <taxon>Poaceae</taxon>
        <taxon>PACMAD clade</taxon>
        <taxon>Arundinoideae</taxon>
        <taxon>Arundineae</taxon>
        <taxon>Arundo</taxon>
    </lineage>
</organism>
<accession>A0A0A8ZXB4</accession>
<reference evidence="1" key="2">
    <citation type="journal article" date="2015" name="Data Brief">
        <title>Shoot transcriptome of the giant reed, Arundo donax.</title>
        <authorList>
            <person name="Barrero R.A."/>
            <person name="Guerrero F.D."/>
            <person name="Moolhuijzen P."/>
            <person name="Goolsby J.A."/>
            <person name="Tidwell J."/>
            <person name="Bellgard S.E."/>
            <person name="Bellgard M.I."/>
        </authorList>
    </citation>
    <scope>NUCLEOTIDE SEQUENCE</scope>
    <source>
        <tissue evidence="1">Shoot tissue taken approximately 20 cm above the soil surface</tissue>
    </source>
</reference>
<protein>
    <submittedName>
        <fullName evidence="1">Uncharacterized protein</fullName>
    </submittedName>
</protein>
<proteinExistence type="predicted"/>